<evidence type="ECO:0000259" key="12">
    <source>
        <dbReference type="PROSITE" id="PS50893"/>
    </source>
</evidence>
<keyword evidence="10" id="KW-0029">Amino-acid transport</keyword>
<proteinExistence type="inferred from homology"/>
<dbReference type="SUPFAM" id="SSF52540">
    <property type="entry name" value="P-loop containing nucleoside triphosphate hydrolases"/>
    <property type="match status" value="1"/>
</dbReference>
<evidence type="ECO:0000313" key="13">
    <source>
        <dbReference type="EMBL" id="SDC15213.1"/>
    </source>
</evidence>
<dbReference type="CDD" id="cd03258">
    <property type="entry name" value="ABC_MetN_methionine_transporter"/>
    <property type="match status" value="1"/>
</dbReference>
<comment type="similarity">
    <text evidence="3">Belongs to the ABC transporter superfamily.</text>
</comment>
<organism evidence="13 14">
    <name type="scientific">Acinetobacter boissieri</name>
    <dbReference type="NCBI Taxonomy" id="1219383"/>
    <lineage>
        <taxon>Bacteria</taxon>
        <taxon>Pseudomonadati</taxon>
        <taxon>Pseudomonadota</taxon>
        <taxon>Gammaproteobacteria</taxon>
        <taxon>Moraxellales</taxon>
        <taxon>Moraxellaceae</taxon>
        <taxon>Acinetobacter</taxon>
    </lineage>
</organism>
<evidence type="ECO:0000256" key="9">
    <source>
        <dbReference type="ARBA" id="ARBA00022967"/>
    </source>
</evidence>
<evidence type="ECO:0000256" key="2">
    <source>
        <dbReference type="ARBA" id="ARBA00004417"/>
    </source>
</evidence>
<keyword evidence="6" id="KW-1003">Cell membrane</keyword>
<evidence type="ECO:0000256" key="10">
    <source>
        <dbReference type="ARBA" id="ARBA00022970"/>
    </source>
</evidence>
<dbReference type="RefSeq" id="WP_342028003.1">
    <property type="nucleotide sequence ID" value="NZ_FMYL01000010.1"/>
</dbReference>
<comment type="subcellular location">
    <subcellularLocation>
        <location evidence="2">Cell inner membrane</location>
        <topology evidence="2">Peripheral membrane protein</topology>
    </subcellularLocation>
</comment>
<dbReference type="InterPro" id="IPR017871">
    <property type="entry name" value="ABC_transporter-like_CS"/>
</dbReference>
<evidence type="ECO:0000256" key="6">
    <source>
        <dbReference type="ARBA" id="ARBA00022475"/>
    </source>
</evidence>
<dbReference type="InterPro" id="IPR003439">
    <property type="entry name" value="ABC_transporter-like_ATP-bd"/>
</dbReference>
<dbReference type="InterPro" id="IPR027417">
    <property type="entry name" value="P-loop_NTPase"/>
</dbReference>
<dbReference type="InterPro" id="IPR003593">
    <property type="entry name" value="AAA+_ATPase"/>
</dbReference>
<reference evidence="14" key="1">
    <citation type="submission" date="2016-09" db="EMBL/GenBank/DDBJ databases">
        <authorList>
            <person name="Varghese N."/>
            <person name="Submissions S."/>
        </authorList>
    </citation>
    <scope>NUCLEOTIDE SEQUENCE [LARGE SCALE GENOMIC DNA]</scope>
    <source>
        <strain evidence="14">ANC 4422</strain>
    </source>
</reference>
<dbReference type="GO" id="GO:0006865">
    <property type="term" value="P:amino acid transport"/>
    <property type="evidence" value="ECO:0007669"/>
    <property type="project" value="UniProtKB-KW"/>
</dbReference>
<protein>
    <recommendedName>
        <fullName evidence="4">Cell division ATP-binding protein FtsE</fullName>
    </recommendedName>
</protein>
<dbReference type="PANTHER" id="PTHR43166">
    <property type="entry name" value="AMINO ACID IMPORT ATP-BINDING PROTEIN"/>
    <property type="match status" value="1"/>
</dbReference>
<dbReference type="AlphaFoldDB" id="A0A1G6J9C4"/>
<dbReference type="InterPro" id="IPR041701">
    <property type="entry name" value="MetN_ABC"/>
</dbReference>
<dbReference type="InterPro" id="IPR050086">
    <property type="entry name" value="MetN_ABC_transporter-like"/>
</dbReference>
<dbReference type="GO" id="GO:0005886">
    <property type="term" value="C:plasma membrane"/>
    <property type="evidence" value="ECO:0007669"/>
    <property type="project" value="UniProtKB-SubCell"/>
</dbReference>
<comment type="function">
    <text evidence="1">Part of the ABC transporter FtsEX involved in cellular division. Important for assembly or stability of the septal ring.</text>
</comment>
<dbReference type="STRING" id="1219383.SAMN05421733_11070"/>
<name>A0A1G6J9C4_9GAMM</name>
<gene>
    <name evidence="13" type="ORF">SAMN05421733_11070</name>
</gene>
<keyword evidence="8 13" id="KW-0067">ATP-binding</keyword>
<evidence type="ECO:0000256" key="4">
    <source>
        <dbReference type="ARBA" id="ARBA00020019"/>
    </source>
</evidence>
<evidence type="ECO:0000256" key="7">
    <source>
        <dbReference type="ARBA" id="ARBA00022741"/>
    </source>
</evidence>
<evidence type="ECO:0000256" key="1">
    <source>
        <dbReference type="ARBA" id="ARBA00002579"/>
    </source>
</evidence>
<keyword evidence="5" id="KW-0813">Transport</keyword>
<keyword evidence="11" id="KW-0472">Membrane</keyword>
<keyword evidence="7" id="KW-0547">Nucleotide-binding</keyword>
<dbReference type="Pfam" id="PF00005">
    <property type="entry name" value="ABC_tran"/>
    <property type="match status" value="1"/>
</dbReference>
<dbReference type="Gene3D" id="3.40.50.300">
    <property type="entry name" value="P-loop containing nucleotide triphosphate hydrolases"/>
    <property type="match status" value="1"/>
</dbReference>
<evidence type="ECO:0000256" key="3">
    <source>
        <dbReference type="ARBA" id="ARBA00005417"/>
    </source>
</evidence>
<dbReference type="GO" id="GO:0005524">
    <property type="term" value="F:ATP binding"/>
    <property type="evidence" value="ECO:0007669"/>
    <property type="project" value="UniProtKB-KW"/>
</dbReference>
<dbReference type="SMART" id="SM00382">
    <property type="entry name" value="AAA"/>
    <property type="match status" value="1"/>
</dbReference>
<dbReference type="GO" id="GO:0016887">
    <property type="term" value="F:ATP hydrolysis activity"/>
    <property type="evidence" value="ECO:0007669"/>
    <property type="project" value="InterPro"/>
</dbReference>
<dbReference type="EMBL" id="FMYL01000010">
    <property type="protein sequence ID" value="SDC15213.1"/>
    <property type="molecule type" value="Genomic_DNA"/>
</dbReference>
<accession>A0A1G6J9C4</accession>
<dbReference type="PANTHER" id="PTHR43166:SF30">
    <property type="entry name" value="METHIONINE IMPORT ATP-BINDING PROTEIN METN"/>
    <property type="match status" value="1"/>
</dbReference>
<evidence type="ECO:0000256" key="5">
    <source>
        <dbReference type="ARBA" id="ARBA00022448"/>
    </source>
</evidence>
<evidence type="ECO:0000313" key="14">
    <source>
        <dbReference type="Proteomes" id="UP000242501"/>
    </source>
</evidence>
<dbReference type="PROSITE" id="PS50893">
    <property type="entry name" value="ABC_TRANSPORTER_2"/>
    <property type="match status" value="1"/>
</dbReference>
<dbReference type="FunFam" id="3.40.50.300:FF:000056">
    <property type="entry name" value="Cell division ATP-binding protein FtsE"/>
    <property type="match status" value="1"/>
</dbReference>
<dbReference type="PROSITE" id="PS00211">
    <property type="entry name" value="ABC_TRANSPORTER_1"/>
    <property type="match status" value="1"/>
</dbReference>
<evidence type="ECO:0000256" key="11">
    <source>
        <dbReference type="ARBA" id="ARBA00023136"/>
    </source>
</evidence>
<feature type="domain" description="ABC transporter" evidence="12">
    <location>
        <begin position="7"/>
        <end position="248"/>
    </location>
</feature>
<dbReference type="Proteomes" id="UP000242501">
    <property type="component" value="Unassembled WGS sequence"/>
</dbReference>
<keyword evidence="9" id="KW-1278">Translocase</keyword>
<evidence type="ECO:0000256" key="8">
    <source>
        <dbReference type="ARBA" id="ARBA00022840"/>
    </source>
</evidence>
<keyword evidence="14" id="KW-1185">Reference proteome</keyword>
<sequence>MTDHLHISIQHLNKYYTGQNSHEKMHALKDIHLNIKKGSICGIIGRSGAGKSSLLRTLNGLESMSSGEVYVLEHALSELSHAQLIQLRQRIGMIFQHFNLLSTKTVWENIALPLKVAGYSADKIKQQVEKLMTLVGLESKAQHYPSQLSGGQKQRVGIARALIHNPEILLCDEATSALDPESTQTILQLLQQINQTLGITIVLITHEMQVIKQICHEVVVIDAGEIIEQGQVWQVFSSPQHQITQDLLQRNIPHFHSALSTTRAAQHRYHALSIQYAHAKNQLFDIQTLLRPFPSAVLLHSQVDQIQQHHVGQLLIAYPIQPSTPQITQQNSLSSLHIKEHGYVESII</sequence>